<sequence length="226" mass="23960">MASNVAAVIGYGPGIGHSCAALWAANGYTVALVSRTASKLEAAAKTIPNAKPYPCDITDDHALRACLVDIARALGPIDDVIYNAGNGVWKKFDEISVDQLDAAMKTNVYGLLSTCQVATPAMIKRGSGNVIVTGATASLRGMPFTSAFASAKAAQKSLAQSVARQLWAENVHVSYAIIDASVGPAVPKQMHPDSIAREYWHLATQTKDCWTFMHHIQTSVSDMALL</sequence>
<dbReference type="Proteomes" id="UP001363151">
    <property type="component" value="Unassembled WGS sequence"/>
</dbReference>
<organism evidence="1 2">
    <name type="scientific">Aureococcus anophagefferens</name>
    <name type="common">Harmful bloom alga</name>
    <dbReference type="NCBI Taxonomy" id="44056"/>
    <lineage>
        <taxon>Eukaryota</taxon>
        <taxon>Sar</taxon>
        <taxon>Stramenopiles</taxon>
        <taxon>Ochrophyta</taxon>
        <taxon>Pelagophyceae</taxon>
        <taxon>Pelagomonadales</taxon>
        <taxon>Pelagomonadaceae</taxon>
        <taxon>Aureococcus</taxon>
    </lineage>
</organism>
<evidence type="ECO:0000313" key="2">
    <source>
        <dbReference type="Proteomes" id="UP001363151"/>
    </source>
</evidence>
<dbReference type="SUPFAM" id="SSF51735">
    <property type="entry name" value="NAD(P)-binding Rossmann-fold domains"/>
    <property type="match status" value="1"/>
</dbReference>
<name>A0ABR1FYU8_AURAN</name>
<reference evidence="1 2" key="1">
    <citation type="submission" date="2024-03" db="EMBL/GenBank/DDBJ databases">
        <title>Aureococcus anophagefferens CCMP1851 and Kratosvirus quantuckense: Draft genome of a second virus-susceptible host strain in the model system.</title>
        <authorList>
            <person name="Chase E."/>
            <person name="Truchon A.R."/>
            <person name="Schepens W."/>
            <person name="Wilhelm S.W."/>
        </authorList>
    </citation>
    <scope>NUCLEOTIDE SEQUENCE [LARGE SCALE GENOMIC DNA]</scope>
    <source>
        <strain evidence="1 2">CCMP1851</strain>
    </source>
</reference>
<dbReference type="Gene3D" id="3.40.50.720">
    <property type="entry name" value="NAD(P)-binding Rossmann-like Domain"/>
    <property type="match status" value="1"/>
</dbReference>
<accession>A0ABR1FYU8</accession>
<dbReference type="Pfam" id="PF00106">
    <property type="entry name" value="adh_short"/>
    <property type="match status" value="1"/>
</dbReference>
<dbReference type="InterPro" id="IPR002347">
    <property type="entry name" value="SDR_fam"/>
</dbReference>
<comment type="caution">
    <text evidence="1">The sequence shown here is derived from an EMBL/GenBank/DDBJ whole genome shotgun (WGS) entry which is preliminary data.</text>
</comment>
<keyword evidence="2" id="KW-1185">Reference proteome</keyword>
<dbReference type="PANTHER" id="PTHR43431">
    <property type="entry name" value="OXIDOREDUCTASE, SHORT CHAIN DEHYDROGENASE/REDUCTASE FAMILY (AFU_ORTHOLOGUE AFUA_5G14000)"/>
    <property type="match status" value="1"/>
</dbReference>
<evidence type="ECO:0000313" key="1">
    <source>
        <dbReference type="EMBL" id="KAK7241445.1"/>
    </source>
</evidence>
<dbReference type="InterPro" id="IPR036291">
    <property type="entry name" value="NAD(P)-bd_dom_sf"/>
</dbReference>
<dbReference type="PRINTS" id="PR00081">
    <property type="entry name" value="GDHRDH"/>
</dbReference>
<proteinExistence type="predicted"/>
<dbReference type="PANTHER" id="PTHR43431:SF7">
    <property type="entry name" value="OXIDOREDUCTASE, SHORT CHAIN DEHYDROGENASE_REDUCTASE FAMILY (AFU_ORTHOLOGUE AFUA_5G14000)"/>
    <property type="match status" value="1"/>
</dbReference>
<gene>
    <name evidence="1" type="ORF">SO694_00058046</name>
</gene>
<dbReference type="EMBL" id="JBBJCI010000201">
    <property type="protein sequence ID" value="KAK7241445.1"/>
    <property type="molecule type" value="Genomic_DNA"/>
</dbReference>
<protein>
    <submittedName>
        <fullName evidence="1">3-oxo-behenoyl-CoA reductase</fullName>
    </submittedName>
</protein>